<dbReference type="Pfam" id="PF07730">
    <property type="entry name" value="HisKA_3"/>
    <property type="match status" value="1"/>
</dbReference>
<protein>
    <recommendedName>
        <fullName evidence="2">histidine kinase</fullName>
        <ecNumber evidence="2">2.7.13.3</ecNumber>
    </recommendedName>
</protein>
<dbReference type="CDD" id="cd16917">
    <property type="entry name" value="HATPase_UhpB-NarQ-NarX-like"/>
    <property type="match status" value="1"/>
</dbReference>
<keyword evidence="8" id="KW-0902">Two-component regulatory system</keyword>
<evidence type="ECO:0000256" key="8">
    <source>
        <dbReference type="ARBA" id="ARBA00023012"/>
    </source>
</evidence>
<keyword evidence="6 11" id="KW-0418">Kinase</keyword>
<feature type="transmembrane region" description="Helical" evidence="9">
    <location>
        <begin position="44"/>
        <end position="60"/>
    </location>
</feature>
<dbReference type="EMBL" id="BOMG01000035">
    <property type="protein sequence ID" value="GID53926.1"/>
    <property type="molecule type" value="Genomic_DNA"/>
</dbReference>
<keyword evidence="9" id="KW-0812">Transmembrane</keyword>
<keyword evidence="5" id="KW-0547">Nucleotide-binding</keyword>
<evidence type="ECO:0000256" key="1">
    <source>
        <dbReference type="ARBA" id="ARBA00000085"/>
    </source>
</evidence>
<comment type="caution">
    <text evidence="11">The sequence shown here is derived from an EMBL/GenBank/DDBJ whole genome shotgun (WGS) entry which is preliminary data.</text>
</comment>
<evidence type="ECO:0000256" key="7">
    <source>
        <dbReference type="ARBA" id="ARBA00022840"/>
    </source>
</evidence>
<evidence type="ECO:0000313" key="12">
    <source>
        <dbReference type="Proteomes" id="UP000612282"/>
    </source>
</evidence>
<dbReference type="InterPro" id="IPR011712">
    <property type="entry name" value="Sig_transdc_His_kin_sub3_dim/P"/>
</dbReference>
<dbReference type="GO" id="GO:0016301">
    <property type="term" value="F:kinase activity"/>
    <property type="evidence" value="ECO:0007669"/>
    <property type="project" value="UniProtKB-KW"/>
</dbReference>
<dbReference type="PANTHER" id="PTHR24421:SF10">
    <property type="entry name" value="NITRATE_NITRITE SENSOR PROTEIN NARQ"/>
    <property type="match status" value="1"/>
</dbReference>
<dbReference type="InterPro" id="IPR003594">
    <property type="entry name" value="HATPase_dom"/>
</dbReference>
<feature type="transmembrane region" description="Helical" evidence="9">
    <location>
        <begin position="87"/>
        <end position="105"/>
    </location>
</feature>
<dbReference type="Pfam" id="PF23539">
    <property type="entry name" value="DUF7134"/>
    <property type="match status" value="1"/>
</dbReference>
<keyword evidence="7" id="KW-0067">ATP-binding</keyword>
<dbReference type="PANTHER" id="PTHR24421">
    <property type="entry name" value="NITRATE/NITRITE SENSOR PROTEIN NARX-RELATED"/>
    <property type="match status" value="1"/>
</dbReference>
<evidence type="ECO:0000256" key="5">
    <source>
        <dbReference type="ARBA" id="ARBA00022741"/>
    </source>
</evidence>
<keyword evidence="9" id="KW-0472">Membrane</keyword>
<evidence type="ECO:0000313" key="11">
    <source>
        <dbReference type="EMBL" id="GID53926.1"/>
    </source>
</evidence>
<feature type="transmembrane region" description="Helical" evidence="9">
    <location>
        <begin position="151"/>
        <end position="171"/>
    </location>
</feature>
<dbReference type="RefSeq" id="WP_203795040.1">
    <property type="nucleotide sequence ID" value="NZ_BAAAQE010000088.1"/>
</dbReference>
<dbReference type="EC" id="2.7.13.3" evidence="2"/>
<evidence type="ECO:0000259" key="10">
    <source>
        <dbReference type="SMART" id="SM00387"/>
    </source>
</evidence>
<evidence type="ECO:0000256" key="3">
    <source>
        <dbReference type="ARBA" id="ARBA00022553"/>
    </source>
</evidence>
<evidence type="ECO:0000256" key="6">
    <source>
        <dbReference type="ARBA" id="ARBA00022777"/>
    </source>
</evidence>
<keyword evidence="4" id="KW-0808">Transferase</keyword>
<name>A0ABQ3X5Z1_9ACTN</name>
<evidence type="ECO:0000256" key="4">
    <source>
        <dbReference type="ARBA" id="ARBA00022679"/>
    </source>
</evidence>
<keyword evidence="3" id="KW-0597">Phosphoprotein</keyword>
<dbReference type="InterPro" id="IPR036890">
    <property type="entry name" value="HATPase_C_sf"/>
</dbReference>
<accession>A0ABQ3X5Z1</accession>
<comment type="catalytic activity">
    <reaction evidence="1">
        <text>ATP + protein L-histidine = ADP + protein N-phospho-L-histidine.</text>
        <dbReference type="EC" id="2.7.13.3"/>
    </reaction>
</comment>
<dbReference type="InterPro" id="IPR055558">
    <property type="entry name" value="DUF7134"/>
</dbReference>
<dbReference type="Pfam" id="PF02518">
    <property type="entry name" value="HATPase_c"/>
    <property type="match status" value="1"/>
</dbReference>
<dbReference type="SUPFAM" id="SSF55874">
    <property type="entry name" value="ATPase domain of HSP90 chaperone/DNA topoisomerase II/histidine kinase"/>
    <property type="match status" value="1"/>
</dbReference>
<feature type="transmembrane region" description="Helical" evidence="9">
    <location>
        <begin position="65"/>
        <end position="81"/>
    </location>
</feature>
<dbReference type="InterPro" id="IPR050482">
    <property type="entry name" value="Sensor_HK_TwoCompSys"/>
</dbReference>
<dbReference type="Proteomes" id="UP000612282">
    <property type="component" value="Unassembled WGS sequence"/>
</dbReference>
<keyword evidence="12" id="KW-1185">Reference proteome</keyword>
<dbReference type="Gene3D" id="1.20.5.1930">
    <property type="match status" value="1"/>
</dbReference>
<feature type="domain" description="Histidine kinase/HSP90-like ATPase" evidence="10">
    <location>
        <begin position="303"/>
        <end position="394"/>
    </location>
</feature>
<dbReference type="SMART" id="SM00387">
    <property type="entry name" value="HATPase_c"/>
    <property type="match status" value="1"/>
</dbReference>
<evidence type="ECO:0000256" key="9">
    <source>
        <dbReference type="SAM" id="Phobius"/>
    </source>
</evidence>
<sequence>MAEAVTAEAVTAKVVIAKHPVLVDLLVSCAVAGLSLWWWHQFRLGGLVFGVLVGTALMWRRHRPLVVLAVVGLLAAVISPIEVDGTRIHEGMLLIAVAVATYAVVAHAATLWSAAAGGIAGLLWAAFLIVSRPPSADAVTALKPMDFLSTAWQLSAFAAVVWAAGLSARFLRQQRVTAGERRAAAEREREQSARLAIAEERAAIARELHDIVAHSLSVMILQANGGKYALDHDVEQTRQALTTISATGADALEEIRQLVRILRDAGESATPLGGVDAAVERAGAAGLKVELRQDGAAPEMPDGVALAIYRIVQESLTNTLRHGGPETSAVVHVRYAPGAVDVEVTDDGTGGPPSTGGHGLVGMRERALLYGGSFDAGPVLAGGWRVRARIPLGEKA</sequence>
<dbReference type="Gene3D" id="3.30.565.10">
    <property type="entry name" value="Histidine kinase-like ATPase, C-terminal domain"/>
    <property type="match status" value="1"/>
</dbReference>
<keyword evidence="9" id="KW-1133">Transmembrane helix</keyword>
<organism evidence="11 12">
    <name type="scientific">Actinoplanes couchii</name>
    <dbReference type="NCBI Taxonomy" id="403638"/>
    <lineage>
        <taxon>Bacteria</taxon>
        <taxon>Bacillati</taxon>
        <taxon>Actinomycetota</taxon>
        <taxon>Actinomycetes</taxon>
        <taxon>Micromonosporales</taxon>
        <taxon>Micromonosporaceae</taxon>
        <taxon>Actinoplanes</taxon>
    </lineage>
</organism>
<evidence type="ECO:0000256" key="2">
    <source>
        <dbReference type="ARBA" id="ARBA00012438"/>
    </source>
</evidence>
<proteinExistence type="predicted"/>
<feature type="transmembrane region" description="Helical" evidence="9">
    <location>
        <begin position="21"/>
        <end position="38"/>
    </location>
</feature>
<reference evidence="11 12" key="1">
    <citation type="submission" date="2021-01" db="EMBL/GenBank/DDBJ databases">
        <title>Whole genome shotgun sequence of Actinoplanes couchii NBRC 106145.</title>
        <authorList>
            <person name="Komaki H."/>
            <person name="Tamura T."/>
        </authorList>
    </citation>
    <scope>NUCLEOTIDE SEQUENCE [LARGE SCALE GENOMIC DNA]</scope>
    <source>
        <strain evidence="11 12">NBRC 106145</strain>
    </source>
</reference>
<gene>
    <name evidence="11" type="ORF">Aco03nite_023300</name>
</gene>
<feature type="transmembrane region" description="Helical" evidence="9">
    <location>
        <begin position="112"/>
        <end position="131"/>
    </location>
</feature>